<dbReference type="AlphaFoldDB" id="A0A7J6V4C5"/>
<comment type="caution">
    <text evidence="1">The sequence shown here is derived from an EMBL/GenBank/DDBJ whole genome shotgun (WGS) entry which is preliminary data.</text>
</comment>
<accession>A0A7J6V4C5</accession>
<gene>
    <name evidence="1" type="ORF">FRX31_030497</name>
</gene>
<protein>
    <submittedName>
        <fullName evidence="1">Uncharacterized protein</fullName>
    </submittedName>
</protein>
<keyword evidence="2" id="KW-1185">Reference proteome</keyword>
<proteinExistence type="predicted"/>
<name>A0A7J6V4C5_THATH</name>
<reference evidence="1 2" key="1">
    <citation type="submission" date="2020-06" db="EMBL/GenBank/DDBJ databases">
        <title>Transcriptomic and genomic resources for Thalictrum thalictroides and T. hernandezii: Facilitating candidate gene discovery in an emerging model plant lineage.</title>
        <authorList>
            <person name="Arias T."/>
            <person name="Riano-Pachon D.M."/>
            <person name="Di Stilio V.S."/>
        </authorList>
    </citation>
    <scope>NUCLEOTIDE SEQUENCE [LARGE SCALE GENOMIC DNA]</scope>
    <source>
        <strain evidence="2">cv. WT478/WT964</strain>
        <tissue evidence="1">Leaves</tissue>
    </source>
</reference>
<sequence length="90" mass="9993">MEMWKCTDSSMNAVWAGIGLQTALSLRCGLYLLTDGIIIAVWALSVDKQHYHSGVGFIQTAVWAGIGLHTTLSLVTSEYEHRAYYRVCVL</sequence>
<evidence type="ECO:0000313" key="1">
    <source>
        <dbReference type="EMBL" id="KAF5179914.1"/>
    </source>
</evidence>
<dbReference type="Proteomes" id="UP000554482">
    <property type="component" value="Unassembled WGS sequence"/>
</dbReference>
<organism evidence="1 2">
    <name type="scientific">Thalictrum thalictroides</name>
    <name type="common">Rue-anemone</name>
    <name type="synonym">Anemone thalictroides</name>
    <dbReference type="NCBI Taxonomy" id="46969"/>
    <lineage>
        <taxon>Eukaryota</taxon>
        <taxon>Viridiplantae</taxon>
        <taxon>Streptophyta</taxon>
        <taxon>Embryophyta</taxon>
        <taxon>Tracheophyta</taxon>
        <taxon>Spermatophyta</taxon>
        <taxon>Magnoliopsida</taxon>
        <taxon>Ranunculales</taxon>
        <taxon>Ranunculaceae</taxon>
        <taxon>Thalictroideae</taxon>
        <taxon>Thalictrum</taxon>
    </lineage>
</organism>
<dbReference type="EMBL" id="JABWDY010038136">
    <property type="protein sequence ID" value="KAF5179914.1"/>
    <property type="molecule type" value="Genomic_DNA"/>
</dbReference>
<evidence type="ECO:0000313" key="2">
    <source>
        <dbReference type="Proteomes" id="UP000554482"/>
    </source>
</evidence>